<reference evidence="1 2" key="1">
    <citation type="submission" date="2016-11" db="EMBL/GenBank/DDBJ databases">
        <authorList>
            <person name="Jaros S."/>
            <person name="Januszkiewicz K."/>
            <person name="Wedrychowicz H."/>
        </authorList>
    </citation>
    <scope>NUCLEOTIDE SEQUENCE [LARGE SCALE GENOMIC DNA]</scope>
    <source>
        <strain evidence="1 2">CGMCC 1.12213</strain>
    </source>
</reference>
<proteinExistence type="predicted"/>
<evidence type="ECO:0000313" key="1">
    <source>
        <dbReference type="EMBL" id="SHI38715.1"/>
    </source>
</evidence>
<dbReference type="RefSeq" id="WP_019386103.1">
    <property type="nucleotide sequence ID" value="NZ_ALIH01000001.1"/>
</dbReference>
<name>A0A1M6AQI2_9FLAO</name>
<evidence type="ECO:0000313" key="2">
    <source>
        <dbReference type="Proteomes" id="UP000184396"/>
    </source>
</evidence>
<keyword evidence="2" id="KW-1185">Reference proteome</keyword>
<gene>
    <name evidence="1" type="ORF">SAMN05216261_0562</name>
</gene>
<organism evidence="1 2">
    <name type="scientific">Algibacter luteus</name>
    <dbReference type="NCBI Taxonomy" id="1178825"/>
    <lineage>
        <taxon>Bacteria</taxon>
        <taxon>Pseudomonadati</taxon>
        <taxon>Bacteroidota</taxon>
        <taxon>Flavobacteriia</taxon>
        <taxon>Flavobacteriales</taxon>
        <taxon>Flavobacteriaceae</taxon>
        <taxon>Algibacter</taxon>
    </lineage>
</organism>
<dbReference type="EMBL" id="FQYK01000001">
    <property type="protein sequence ID" value="SHI38715.1"/>
    <property type="molecule type" value="Genomic_DNA"/>
</dbReference>
<sequence>MKNLVRMSLLSLGLLFFGCNLESIEQSDIQINNQEKSTKKNKDFEVVQTDNSTNETTASYCHEVNLIAGQHHEIGTVSINIEGDFLIVTYTTNGDWVLDATHLHISNCEEDGFPTTGANNPKIGHFDYASEHEDGTTQVTYAIDIGEITETLCFAAHAEVDGPSGETAWAEGEDFGGNSWAMYFEANLIDCGDEDDDGGGPPAH</sequence>
<dbReference type="AlphaFoldDB" id="A0A1M6AQI2"/>
<dbReference type="STRING" id="1178825.SAMN05216261_0562"/>
<dbReference type="PROSITE" id="PS51257">
    <property type="entry name" value="PROKAR_LIPOPROTEIN"/>
    <property type="match status" value="1"/>
</dbReference>
<dbReference type="Proteomes" id="UP000184396">
    <property type="component" value="Unassembled WGS sequence"/>
</dbReference>
<dbReference type="OrthoDB" id="1434951at2"/>
<dbReference type="eggNOG" id="COG4932">
    <property type="taxonomic scope" value="Bacteria"/>
</dbReference>
<accession>A0A1M6AQI2</accession>
<protein>
    <submittedName>
        <fullName evidence="1">Uncharacterized protein</fullName>
    </submittedName>
</protein>